<dbReference type="RefSeq" id="WP_146444360.1">
    <property type="nucleotide sequence ID" value="NZ_SJPR01000001.1"/>
</dbReference>
<accession>A0A5C6ANN5</accession>
<evidence type="ECO:0000313" key="3">
    <source>
        <dbReference type="Proteomes" id="UP000317421"/>
    </source>
</evidence>
<organism evidence="2 3">
    <name type="scientific">Botrimarina colliarenosi</name>
    <dbReference type="NCBI Taxonomy" id="2528001"/>
    <lineage>
        <taxon>Bacteria</taxon>
        <taxon>Pseudomonadati</taxon>
        <taxon>Planctomycetota</taxon>
        <taxon>Planctomycetia</taxon>
        <taxon>Pirellulales</taxon>
        <taxon>Lacipirellulaceae</taxon>
        <taxon>Botrimarina</taxon>
    </lineage>
</organism>
<sequence>MVTTSLLSLVLLALAGVLLDSHRREWADAREETDPAERRFARSRTLRRWTATASIAVVGGLIALWPVTPREPWWVVVYMAALVLLAGLIFVLGVWDAWASSVRFRAESRRRVAEHTQTLVRLLEDHRGERDKPSQETESARA</sequence>
<dbReference type="EMBL" id="SJPR01000001">
    <property type="protein sequence ID" value="TWU00716.1"/>
    <property type="molecule type" value="Genomic_DNA"/>
</dbReference>
<keyword evidence="3" id="KW-1185">Reference proteome</keyword>
<evidence type="ECO:0000313" key="2">
    <source>
        <dbReference type="EMBL" id="TWU00716.1"/>
    </source>
</evidence>
<comment type="caution">
    <text evidence="2">The sequence shown here is derived from an EMBL/GenBank/DDBJ whole genome shotgun (WGS) entry which is preliminary data.</text>
</comment>
<keyword evidence="1" id="KW-0812">Transmembrane</keyword>
<reference evidence="2 3" key="1">
    <citation type="submission" date="2019-02" db="EMBL/GenBank/DDBJ databases">
        <title>Deep-cultivation of Planctomycetes and their phenomic and genomic characterization uncovers novel biology.</title>
        <authorList>
            <person name="Wiegand S."/>
            <person name="Jogler M."/>
            <person name="Boedeker C."/>
            <person name="Pinto D."/>
            <person name="Vollmers J."/>
            <person name="Rivas-Marin E."/>
            <person name="Kohn T."/>
            <person name="Peeters S.H."/>
            <person name="Heuer A."/>
            <person name="Rast P."/>
            <person name="Oberbeckmann S."/>
            <person name="Bunk B."/>
            <person name="Jeske O."/>
            <person name="Meyerdierks A."/>
            <person name="Storesund J.E."/>
            <person name="Kallscheuer N."/>
            <person name="Luecker S."/>
            <person name="Lage O.M."/>
            <person name="Pohl T."/>
            <person name="Merkel B.J."/>
            <person name="Hornburger P."/>
            <person name="Mueller R.-W."/>
            <person name="Bruemmer F."/>
            <person name="Labrenz M."/>
            <person name="Spormann A.M."/>
            <person name="Op Den Camp H."/>
            <person name="Overmann J."/>
            <person name="Amann R."/>
            <person name="Jetten M.S.M."/>
            <person name="Mascher T."/>
            <person name="Medema M.H."/>
            <person name="Devos D.P."/>
            <person name="Kaster A.-K."/>
            <person name="Ovreas L."/>
            <person name="Rohde M."/>
            <person name="Galperin M.Y."/>
            <person name="Jogler C."/>
        </authorList>
    </citation>
    <scope>NUCLEOTIDE SEQUENCE [LARGE SCALE GENOMIC DNA]</scope>
    <source>
        <strain evidence="2 3">Pla108</strain>
    </source>
</reference>
<protein>
    <submittedName>
        <fullName evidence="2">Uncharacterized protein</fullName>
    </submittedName>
</protein>
<dbReference type="OrthoDB" id="292174at2"/>
<evidence type="ECO:0000256" key="1">
    <source>
        <dbReference type="SAM" id="Phobius"/>
    </source>
</evidence>
<dbReference type="AlphaFoldDB" id="A0A5C6ANN5"/>
<proteinExistence type="predicted"/>
<name>A0A5C6ANN5_9BACT</name>
<feature type="transmembrane region" description="Helical" evidence="1">
    <location>
        <begin position="49"/>
        <end position="67"/>
    </location>
</feature>
<feature type="transmembrane region" description="Helical" evidence="1">
    <location>
        <begin position="73"/>
        <end position="95"/>
    </location>
</feature>
<dbReference type="Proteomes" id="UP000317421">
    <property type="component" value="Unassembled WGS sequence"/>
</dbReference>
<gene>
    <name evidence="2" type="ORF">Pla108_16680</name>
</gene>
<keyword evidence="1" id="KW-0472">Membrane</keyword>
<keyword evidence="1" id="KW-1133">Transmembrane helix</keyword>